<comment type="caution">
    <text evidence="10">The sequence shown here is derived from an EMBL/GenBank/DDBJ whole genome shotgun (WGS) entry which is preliminary data.</text>
</comment>
<dbReference type="GO" id="GO:0006629">
    <property type="term" value="P:lipid metabolic process"/>
    <property type="evidence" value="ECO:0007669"/>
    <property type="project" value="InterPro"/>
</dbReference>
<dbReference type="GO" id="GO:0008374">
    <property type="term" value="F:O-acyltransferase activity"/>
    <property type="evidence" value="ECO:0007669"/>
    <property type="project" value="InterPro"/>
</dbReference>
<gene>
    <name evidence="10" type="ORF">BD626DRAFT_611423</name>
</gene>
<evidence type="ECO:0000256" key="5">
    <source>
        <dbReference type="ARBA" id="ARBA00022692"/>
    </source>
</evidence>
<feature type="transmembrane region" description="Helical" evidence="8">
    <location>
        <begin position="76"/>
        <end position="95"/>
    </location>
</feature>
<evidence type="ECO:0000256" key="2">
    <source>
        <dbReference type="ARBA" id="ARBA00005179"/>
    </source>
</evidence>
<dbReference type="PANTHER" id="PTHR31595:SF57">
    <property type="entry name" value="OS04G0481900 PROTEIN"/>
    <property type="match status" value="1"/>
</dbReference>
<comment type="pathway">
    <text evidence="2">Secondary metabolite biosynthesis.</text>
</comment>
<feature type="transmembrane region" description="Helical" evidence="8">
    <location>
        <begin position="154"/>
        <end position="176"/>
    </location>
</feature>
<evidence type="ECO:0000313" key="11">
    <source>
        <dbReference type="Proteomes" id="UP000320762"/>
    </source>
</evidence>
<feature type="transmembrane region" description="Helical" evidence="8">
    <location>
        <begin position="12"/>
        <end position="31"/>
    </location>
</feature>
<feature type="transmembrane region" description="Helical" evidence="8">
    <location>
        <begin position="204"/>
        <end position="229"/>
    </location>
</feature>
<comment type="similarity">
    <text evidence="3">Belongs to the wax synthase family.</text>
</comment>
<evidence type="ECO:0000259" key="9">
    <source>
        <dbReference type="Pfam" id="PF13813"/>
    </source>
</evidence>
<dbReference type="EMBL" id="VDMD01000034">
    <property type="protein sequence ID" value="TRM58692.1"/>
    <property type="molecule type" value="Genomic_DNA"/>
</dbReference>
<dbReference type="InterPro" id="IPR032805">
    <property type="entry name" value="Wax_synthase_dom"/>
</dbReference>
<accession>A0A550C1K6</accession>
<protein>
    <recommendedName>
        <fullName evidence="9">Wax synthase domain-containing protein</fullName>
    </recommendedName>
</protein>
<feature type="transmembrane region" description="Helical" evidence="8">
    <location>
        <begin position="38"/>
        <end position="56"/>
    </location>
</feature>
<evidence type="ECO:0000256" key="4">
    <source>
        <dbReference type="ARBA" id="ARBA00022679"/>
    </source>
</evidence>
<evidence type="ECO:0000256" key="3">
    <source>
        <dbReference type="ARBA" id="ARBA00007282"/>
    </source>
</evidence>
<dbReference type="OrthoDB" id="1077582at2759"/>
<dbReference type="AlphaFoldDB" id="A0A550C1K6"/>
<dbReference type="Pfam" id="PF13813">
    <property type="entry name" value="MBOAT_2"/>
    <property type="match status" value="1"/>
</dbReference>
<evidence type="ECO:0000256" key="8">
    <source>
        <dbReference type="SAM" id="Phobius"/>
    </source>
</evidence>
<dbReference type="GO" id="GO:0016020">
    <property type="term" value="C:membrane"/>
    <property type="evidence" value="ECO:0007669"/>
    <property type="project" value="UniProtKB-SubCell"/>
</dbReference>
<sequence length="345" mass="38186">MFEDRVPANGRIALTWVLPMHVLLYAQAVLVQLPHTRLLRLALLPCGLYFMYQCAWIDNTALYPDELRPRVSYFNLGNVTIIVTNAMRFVTFGVASQPYRRIGRSDSTSEKNSKSTNQLLRDAGDLLLNARGIGWNWGTTIPTPPLRTTLRWRLIKQCIVSFVLHILVIDALIHVIHTLNPALSDPEGASIYLPTNPTFSVPTALSWVTVHLTHIIITFCVGIIIYAGVVYPYEAVRIVALLLGGDPVRWPAAFDAPWAATSLKDLWGRRWHQIFRHAFTSLGALPSSVVAGWVGNRIFGRAGGKVVGRAAGLLGGFALSTCLHEWGLWGMGRGGDLVRVSVFLP</sequence>
<dbReference type="InterPro" id="IPR044851">
    <property type="entry name" value="Wax_synthase"/>
</dbReference>
<keyword evidence="5 8" id="KW-0812">Transmembrane</keyword>
<evidence type="ECO:0000256" key="6">
    <source>
        <dbReference type="ARBA" id="ARBA00022989"/>
    </source>
</evidence>
<keyword evidence="11" id="KW-1185">Reference proteome</keyword>
<feature type="domain" description="Wax synthase" evidence="9">
    <location>
        <begin position="250"/>
        <end position="335"/>
    </location>
</feature>
<organism evidence="10 11">
    <name type="scientific">Schizophyllum amplum</name>
    <dbReference type="NCBI Taxonomy" id="97359"/>
    <lineage>
        <taxon>Eukaryota</taxon>
        <taxon>Fungi</taxon>
        <taxon>Dikarya</taxon>
        <taxon>Basidiomycota</taxon>
        <taxon>Agaricomycotina</taxon>
        <taxon>Agaricomycetes</taxon>
        <taxon>Agaricomycetidae</taxon>
        <taxon>Agaricales</taxon>
        <taxon>Schizophyllaceae</taxon>
        <taxon>Schizophyllum</taxon>
    </lineage>
</organism>
<comment type="subcellular location">
    <subcellularLocation>
        <location evidence="1">Membrane</location>
        <topology evidence="1">Multi-pass membrane protein</topology>
    </subcellularLocation>
</comment>
<dbReference type="STRING" id="97359.A0A550C1K6"/>
<dbReference type="PANTHER" id="PTHR31595">
    <property type="entry name" value="LONG-CHAIN-ALCOHOL O-FATTY-ACYLTRANSFERASE 3-RELATED"/>
    <property type="match status" value="1"/>
</dbReference>
<evidence type="ECO:0000313" key="10">
    <source>
        <dbReference type="EMBL" id="TRM58692.1"/>
    </source>
</evidence>
<keyword evidence="6 8" id="KW-1133">Transmembrane helix</keyword>
<evidence type="ECO:0000256" key="7">
    <source>
        <dbReference type="ARBA" id="ARBA00023136"/>
    </source>
</evidence>
<keyword evidence="7 8" id="KW-0472">Membrane</keyword>
<proteinExistence type="inferred from homology"/>
<keyword evidence="4" id="KW-0808">Transferase</keyword>
<name>A0A550C1K6_9AGAR</name>
<dbReference type="Proteomes" id="UP000320762">
    <property type="component" value="Unassembled WGS sequence"/>
</dbReference>
<evidence type="ECO:0000256" key="1">
    <source>
        <dbReference type="ARBA" id="ARBA00004141"/>
    </source>
</evidence>
<reference evidence="10 11" key="1">
    <citation type="journal article" date="2019" name="New Phytol.">
        <title>Comparative genomics reveals unique wood-decay strategies and fruiting body development in the Schizophyllaceae.</title>
        <authorList>
            <person name="Almasi E."/>
            <person name="Sahu N."/>
            <person name="Krizsan K."/>
            <person name="Balint B."/>
            <person name="Kovacs G.M."/>
            <person name="Kiss B."/>
            <person name="Cseklye J."/>
            <person name="Drula E."/>
            <person name="Henrissat B."/>
            <person name="Nagy I."/>
            <person name="Chovatia M."/>
            <person name="Adam C."/>
            <person name="LaButti K."/>
            <person name="Lipzen A."/>
            <person name="Riley R."/>
            <person name="Grigoriev I.V."/>
            <person name="Nagy L.G."/>
        </authorList>
    </citation>
    <scope>NUCLEOTIDE SEQUENCE [LARGE SCALE GENOMIC DNA]</scope>
    <source>
        <strain evidence="10 11">NL-1724</strain>
    </source>
</reference>